<name>A0A974HVA8_XENLA</name>
<dbReference type="PANTHER" id="PTHR34605">
    <property type="entry name" value="PHAGE_INTEGRASE DOMAIN-CONTAINING PROTEIN"/>
    <property type="match status" value="1"/>
</dbReference>
<dbReference type="Proteomes" id="UP000694892">
    <property type="component" value="Chromosome 2S"/>
</dbReference>
<keyword evidence="1" id="KW-0233">DNA recombination</keyword>
<evidence type="ECO:0000313" key="2">
    <source>
        <dbReference type="EMBL" id="OCT91727.1"/>
    </source>
</evidence>
<accession>A0A974HVA8</accession>
<proteinExistence type="predicted"/>
<dbReference type="Gene3D" id="1.10.443.10">
    <property type="entry name" value="Intergrase catalytic core"/>
    <property type="match status" value="1"/>
</dbReference>
<dbReference type="InterPro" id="IPR052925">
    <property type="entry name" value="Phage_Integrase-like_Recomb"/>
</dbReference>
<dbReference type="EMBL" id="CM004469">
    <property type="protein sequence ID" value="OCT91727.1"/>
    <property type="molecule type" value="Genomic_DNA"/>
</dbReference>
<dbReference type="SUPFAM" id="SSF56349">
    <property type="entry name" value="DNA breaking-rejoining enzymes"/>
    <property type="match status" value="1"/>
</dbReference>
<dbReference type="PANTHER" id="PTHR34605:SF8">
    <property type="entry name" value="FILAGGRIN-2-LIKE ISOFORM X1"/>
    <property type="match status" value="1"/>
</dbReference>
<reference evidence="3" key="1">
    <citation type="journal article" date="2016" name="Nature">
        <title>Genome evolution in the allotetraploid frog Xenopus laevis.</title>
        <authorList>
            <person name="Session A.M."/>
            <person name="Uno Y."/>
            <person name="Kwon T."/>
            <person name="Chapman J.A."/>
            <person name="Toyoda A."/>
            <person name="Takahashi S."/>
            <person name="Fukui A."/>
            <person name="Hikosaka A."/>
            <person name="Suzuki A."/>
            <person name="Kondo M."/>
            <person name="van Heeringen S.J."/>
            <person name="Quigley I."/>
            <person name="Heinz S."/>
            <person name="Ogino H."/>
            <person name="Ochi H."/>
            <person name="Hellsten U."/>
            <person name="Lyons J.B."/>
            <person name="Simakov O."/>
            <person name="Putnam N."/>
            <person name="Stites J."/>
            <person name="Kuroki Y."/>
            <person name="Tanaka T."/>
            <person name="Michiue T."/>
            <person name="Watanabe M."/>
            <person name="Bogdanovic O."/>
            <person name="Lister R."/>
            <person name="Georgiou G."/>
            <person name="Paranjpe S.S."/>
            <person name="van Kruijsbergen I."/>
            <person name="Shu S."/>
            <person name="Carlson J."/>
            <person name="Kinoshita T."/>
            <person name="Ohta Y."/>
            <person name="Mawaribuchi S."/>
            <person name="Jenkins J."/>
            <person name="Grimwood J."/>
            <person name="Schmutz J."/>
            <person name="Mitros T."/>
            <person name="Mozaffari S.V."/>
            <person name="Suzuki Y."/>
            <person name="Haramoto Y."/>
            <person name="Yamamoto T.S."/>
            <person name="Takagi C."/>
            <person name="Heald R."/>
            <person name="Miller K."/>
            <person name="Haudenschild C."/>
            <person name="Kitzman J."/>
            <person name="Nakayama T."/>
            <person name="Izutsu Y."/>
            <person name="Robert J."/>
            <person name="Fortriede J."/>
            <person name="Burns K."/>
            <person name="Lotay V."/>
            <person name="Karimi K."/>
            <person name="Yasuoka Y."/>
            <person name="Dichmann D.S."/>
            <person name="Flajnik M.F."/>
            <person name="Houston D.W."/>
            <person name="Shendure J."/>
            <person name="DuPasquier L."/>
            <person name="Vize P.D."/>
            <person name="Zorn A.M."/>
            <person name="Ito M."/>
            <person name="Marcotte E.M."/>
            <person name="Wallingford J.B."/>
            <person name="Ito Y."/>
            <person name="Asashima M."/>
            <person name="Ueno N."/>
            <person name="Matsuda Y."/>
            <person name="Veenstra G.J."/>
            <person name="Fujiyama A."/>
            <person name="Harland R.M."/>
            <person name="Taira M."/>
            <person name="Rokhsar D.S."/>
        </authorList>
    </citation>
    <scope>NUCLEOTIDE SEQUENCE [LARGE SCALE GENOMIC DNA]</scope>
    <source>
        <strain evidence="3">J</strain>
    </source>
</reference>
<gene>
    <name evidence="2" type="ORF">XELAEV_18014791mg</name>
</gene>
<evidence type="ECO:0000256" key="1">
    <source>
        <dbReference type="ARBA" id="ARBA00023172"/>
    </source>
</evidence>
<evidence type="ECO:0000313" key="3">
    <source>
        <dbReference type="Proteomes" id="UP000694892"/>
    </source>
</evidence>
<sequence length="376" mass="41940">MKHCTLWGCHGRHPKPELVPSSLVSARLHRLGFNREEPSAYSDAIWTFREEQGEEFWQAKEHGCLKSVRPKVTVSVSQALGVQQSAGSSRDTLPELFMGSCAARVQRWLTCSLADKTWQSYLGSWCKWIAFKDGLHRETGISRVGRSSDTRKPITLLILNKLLAALPQVCFSLYEQVLFRVLFIFCFFAALRVSEALSSSKSIPGGLQWDDVTLVNGKLSLLIRSSKTDQSGKGAVLWLGNSAIPSLCSIQSFGAFVAIRPSVCGPFFIHAVGSYLTKHYFTKVLHDCIVRVGLSPNDYKTHSFRIGAATQASIFGFSDMSIQKLGRWSSKLSPPLIWLIGHSFLRRAKQRAESRVYNINLGLENVKIVWMGIQGL</sequence>
<protein>
    <recommendedName>
        <fullName evidence="4">Tyr recombinase domain-containing protein</fullName>
    </recommendedName>
</protein>
<dbReference type="AlphaFoldDB" id="A0A974HVA8"/>
<evidence type="ECO:0008006" key="4">
    <source>
        <dbReference type="Google" id="ProtNLM"/>
    </source>
</evidence>
<dbReference type="InterPro" id="IPR011010">
    <property type="entry name" value="DNA_brk_join_enz"/>
</dbReference>
<dbReference type="GO" id="GO:0006310">
    <property type="term" value="P:DNA recombination"/>
    <property type="evidence" value="ECO:0007669"/>
    <property type="project" value="UniProtKB-KW"/>
</dbReference>
<dbReference type="GO" id="GO:0003677">
    <property type="term" value="F:DNA binding"/>
    <property type="evidence" value="ECO:0007669"/>
    <property type="project" value="InterPro"/>
</dbReference>
<organism evidence="2 3">
    <name type="scientific">Xenopus laevis</name>
    <name type="common">African clawed frog</name>
    <dbReference type="NCBI Taxonomy" id="8355"/>
    <lineage>
        <taxon>Eukaryota</taxon>
        <taxon>Metazoa</taxon>
        <taxon>Chordata</taxon>
        <taxon>Craniata</taxon>
        <taxon>Vertebrata</taxon>
        <taxon>Euteleostomi</taxon>
        <taxon>Amphibia</taxon>
        <taxon>Batrachia</taxon>
        <taxon>Anura</taxon>
        <taxon>Pipoidea</taxon>
        <taxon>Pipidae</taxon>
        <taxon>Xenopodinae</taxon>
        <taxon>Xenopus</taxon>
        <taxon>Xenopus</taxon>
    </lineage>
</organism>
<dbReference type="InterPro" id="IPR013762">
    <property type="entry name" value="Integrase-like_cat_sf"/>
</dbReference>
<dbReference type="GO" id="GO:0015074">
    <property type="term" value="P:DNA integration"/>
    <property type="evidence" value="ECO:0007669"/>
    <property type="project" value="InterPro"/>
</dbReference>